<dbReference type="AlphaFoldDB" id="A0AAD9T769"/>
<feature type="region of interest" description="Disordered" evidence="3">
    <location>
        <begin position="1"/>
        <end position="46"/>
    </location>
</feature>
<dbReference type="CDD" id="cd04301">
    <property type="entry name" value="NAT_SF"/>
    <property type="match status" value="1"/>
</dbReference>
<sequence>MLHDLEQEEPAPPTLTESPNSVMTERTESPEQEEDSPSDPTDHSRQFTIVPGSQQFKSPTTLHLYTRPLTISDLESCVAVENAAFTNPEERATKEKFKYRLTMCGEICYGVFCTVVPGSGFKSETLEAARPIETNRRNGAVSVLLGHVISTKTNDTVATDDSMGVPEDWESSPQKPSRLGHQEAGRNIVLHSVAVLPGFQGRAIGRVLMMSYMQHMNGAGIADKLLLIAHDHKTTWYKKLGFTNYGKSEAQFGGGGWINMGFQLKTQDARTAYG</sequence>
<dbReference type="InterPro" id="IPR016181">
    <property type="entry name" value="Acyl_CoA_acyltransferase"/>
</dbReference>
<dbReference type="GO" id="GO:0005737">
    <property type="term" value="C:cytoplasm"/>
    <property type="evidence" value="ECO:0007669"/>
    <property type="project" value="TreeGrafter"/>
</dbReference>
<name>A0AAD9T769_9HELO</name>
<keyword evidence="1" id="KW-0808">Transferase</keyword>
<dbReference type="GO" id="GO:0004059">
    <property type="term" value="F:aralkylamine N-acetyltransferase activity"/>
    <property type="evidence" value="ECO:0007669"/>
    <property type="project" value="TreeGrafter"/>
</dbReference>
<dbReference type="Gene3D" id="3.40.630.30">
    <property type="match status" value="1"/>
</dbReference>
<dbReference type="SUPFAM" id="SSF55729">
    <property type="entry name" value="Acyl-CoA N-acyltransferases (Nat)"/>
    <property type="match status" value="1"/>
</dbReference>
<dbReference type="PANTHER" id="PTHR10908">
    <property type="entry name" value="SEROTONIN N-ACETYLTRANSFERASE"/>
    <property type="match status" value="1"/>
</dbReference>
<feature type="region of interest" description="Disordered" evidence="3">
    <location>
        <begin position="156"/>
        <end position="180"/>
    </location>
</feature>
<dbReference type="Proteomes" id="UP001285354">
    <property type="component" value="Unassembled WGS sequence"/>
</dbReference>
<feature type="domain" description="N-acetyltransferase" evidence="4">
    <location>
        <begin position="180"/>
        <end position="261"/>
    </location>
</feature>
<dbReference type="Pfam" id="PF13673">
    <property type="entry name" value="Acetyltransf_10"/>
    <property type="match status" value="1"/>
</dbReference>
<accession>A0AAD9T769</accession>
<dbReference type="EMBL" id="JAUBYV010000001">
    <property type="protein sequence ID" value="KAK2630461.1"/>
    <property type="molecule type" value="Genomic_DNA"/>
</dbReference>
<evidence type="ECO:0000313" key="6">
    <source>
        <dbReference type="Proteomes" id="UP001285354"/>
    </source>
</evidence>
<feature type="compositionally biased region" description="Polar residues" evidence="3">
    <location>
        <begin position="15"/>
        <end position="24"/>
    </location>
</feature>
<dbReference type="InterPro" id="IPR051635">
    <property type="entry name" value="SNAT-like"/>
</dbReference>
<evidence type="ECO:0000256" key="2">
    <source>
        <dbReference type="ARBA" id="ARBA00023315"/>
    </source>
</evidence>
<reference evidence="5" key="1">
    <citation type="submission" date="2023-06" db="EMBL/GenBank/DDBJ databases">
        <title>Draft genome of Marssonina rosae.</title>
        <authorList>
            <person name="Cheng Q."/>
        </authorList>
    </citation>
    <scope>NUCLEOTIDE SEQUENCE</scope>
    <source>
        <strain evidence="5">R4</strain>
    </source>
</reference>
<dbReference type="InterPro" id="IPR000182">
    <property type="entry name" value="GNAT_dom"/>
</dbReference>
<evidence type="ECO:0000256" key="1">
    <source>
        <dbReference type="ARBA" id="ARBA00022679"/>
    </source>
</evidence>
<keyword evidence="2" id="KW-0012">Acyltransferase</keyword>
<evidence type="ECO:0000313" key="5">
    <source>
        <dbReference type="EMBL" id="KAK2630461.1"/>
    </source>
</evidence>
<organism evidence="5 6">
    <name type="scientific">Diplocarpon rosae</name>
    <dbReference type="NCBI Taxonomy" id="946125"/>
    <lineage>
        <taxon>Eukaryota</taxon>
        <taxon>Fungi</taxon>
        <taxon>Dikarya</taxon>
        <taxon>Ascomycota</taxon>
        <taxon>Pezizomycotina</taxon>
        <taxon>Leotiomycetes</taxon>
        <taxon>Helotiales</taxon>
        <taxon>Drepanopezizaceae</taxon>
        <taxon>Diplocarpon</taxon>
    </lineage>
</organism>
<gene>
    <name evidence="5" type="ORF">QTJ16_001281</name>
</gene>
<proteinExistence type="predicted"/>
<dbReference type="PANTHER" id="PTHR10908:SF0">
    <property type="entry name" value="SEROTONIN N-ACETYLTRANSFERASE"/>
    <property type="match status" value="1"/>
</dbReference>
<protein>
    <recommendedName>
        <fullName evidence="4">N-acetyltransferase domain-containing protein</fullName>
    </recommendedName>
</protein>
<keyword evidence="6" id="KW-1185">Reference proteome</keyword>
<comment type="caution">
    <text evidence="5">The sequence shown here is derived from an EMBL/GenBank/DDBJ whole genome shotgun (WGS) entry which is preliminary data.</text>
</comment>
<evidence type="ECO:0000256" key="3">
    <source>
        <dbReference type="SAM" id="MobiDB-lite"/>
    </source>
</evidence>
<evidence type="ECO:0000259" key="4">
    <source>
        <dbReference type="Pfam" id="PF13673"/>
    </source>
</evidence>